<sequence>MAGQLAADWPSSVRTARSGQHLELVLDPPLGQGGEGVVFRTHHGGLAVKLCNGGSAMRLEDRLGRLRWLPLQGVPICRPLEPLAAPHVGYVMELLQDMVAFSAVCAPTSDDVAGWYAQGGGLRRRLRLLARCAAILGTLHDRGIVYGDVSPGNVLVSAQPEHDEVWLVDADNLQTESGPGSYRLITAYYAAPEVLRGASGNTVFSDVYSFAVLAYETLTTNHPLIGDYVDQGPAELEDDALHGLLPWIEHSTDDRNRTAYGYPAERVLTRQLLALFRRTFEDGMHDPRSRPGAGEWAAALDGAADRCVQCSKCPHSYVVAKDRCPWCGAVRPAVVPVLVREQFPWLGDRRPLTLEDKSLTLFVQADRPLLVTARTVHRGAADPLAVVAEVDWDGGDSLVVRNRGTSVIRRVPPKGGLGRSLLPGGRADEPLSAAWTWHFGDDSRPHRMLVPQPAEVTCSLSS</sequence>
<evidence type="ECO:0000313" key="2">
    <source>
        <dbReference type="EMBL" id="WNM37584.1"/>
    </source>
</evidence>
<evidence type="ECO:0000313" key="3">
    <source>
        <dbReference type="Proteomes" id="UP001303001"/>
    </source>
</evidence>
<dbReference type="Gene3D" id="1.10.510.10">
    <property type="entry name" value="Transferase(Phosphotransferase) domain 1"/>
    <property type="match status" value="1"/>
</dbReference>
<dbReference type="PANTHER" id="PTHR44329">
    <property type="entry name" value="SERINE/THREONINE-PROTEIN KINASE TNNI3K-RELATED"/>
    <property type="match status" value="1"/>
</dbReference>
<dbReference type="InterPro" id="IPR008266">
    <property type="entry name" value="Tyr_kinase_AS"/>
</dbReference>
<dbReference type="Proteomes" id="UP001303001">
    <property type="component" value="Chromosome"/>
</dbReference>
<dbReference type="InterPro" id="IPR011009">
    <property type="entry name" value="Kinase-like_dom_sf"/>
</dbReference>
<dbReference type="SUPFAM" id="SSF56112">
    <property type="entry name" value="Protein kinase-like (PK-like)"/>
    <property type="match status" value="1"/>
</dbReference>
<accession>A0ABY9ZQM2</accession>
<dbReference type="SMART" id="SM00220">
    <property type="entry name" value="S_TKc"/>
    <property type="match status" value="1"/>
</dbReference>
<gene>
    <name evidence="2" type="ORF">RMN56_20745</name>
</gene>
<dbReference type="PROSITE" id="PS50011">
    <property type="entry name" value="PROTEIN_KINASE_DOM"/>
    <property type="match status" value="1"/>
</dbReference>
<organism evidence="2 3">
    <name type="scientific">Micromonospora halotolerans</name>
    <dbReference type="NCBI Taxonomy" id="709879"/>
    <lineage>
        <taxon>Bacteria</taxon>
        <taxon>Bacillati</taxon>
        <taxon>Actinomycetota</taxon>
        <taxon>Actinomycetes</taxon>
        <taxon>Micromonosporales</taxon>
        <taxon>Micromonosporaceae</taxon>
        <taxon>Micromonospora</taxon>
    </lineage>
</organism>
<reference evidence="2 3" key="1">
    <citation type="submission" date="2023-09" db="EMBL/GenBank/DDBJ databases">
        <title>Micromonospora halotolerans DSM 45598 genome sequence.</title>
        <authorList>
            <person name="Mo P."/>
        </authorList>
    </citation>
    <scope>NUCLEOTIDE SEQUENCE [LARGE SCALE GENOMIC DNA]</scope>
    <source>
        <strain evidence="2 3">DSM 45598</strain>
    </source>
</reference>
<dbReference type="RefSeq" id="WP_313719168.1">
    <property type="nucleotide sequence ID" value="NZ_CP134876.1"/>
</dbReference>
<dbReference type="InterPro" id="IPR000719">
    <property type="entry name" value="Prot_kinase_dom"/>
</dbReference>
<evidence type="ECO:0000259" key="1">
    <source>
        <dbReference type="PROSITE" id="PS50011"/>
    </source>
</evidence>
<dbReference type="InterPro" id="IPR051681">
    <property type="entry name" value="Ser/Thr_Kinases-Pseudokinases"/>
</dbReference>
<dbReference type="EMBL" id="CP134876">
    <property type="protein sequence ID" value="WNM37584.1"/>
    <property type="molecule type" value="Genomic_DNA"/>
</dbReference>
<dbReference type="PROSITE" id="PS00109">
    <property type="entry name" value="PROTEIN_KINASE_TYR"/>
    <property type="match status" value="1"/>
</dbReference>
<keyword evidence="3" id="KW-1185">Reference proteome</keyword>
<name>A0ABY9ZQM2_9ACTN</name>
<feature type="domain" description="Protein kinase" evidence="1">
    <location>
        <begin position="24"/>
        <end position="318"/>
    </location>
</feature>
<proteinExistence type="predicted"/>
<dbReference type="Pfam" id="PF00069">
    <property type="entry name" value="Pkinase"/>
    <property type="match status" value="1"/>
</dbReference>
<protein>
    <recommendedName>
        <fullName evidence="1">Protein kinase domain-containing protein</fullName>
    </recommendedName>
</protein>